<sequence>MSPRSASSPPAYFSREPVYVLDAVRTPVGRARSGALAKVHPCDLGAWEGNASKVCGIAGKALRIEDALYRCRGTAPRVFVSTLVPARDPPRGGTAGQRHWPPLCSPPCSSARPAAWTSLATLAVLRAACFAVCSVRALGSRELGARRLVQGARCQARAQFARSACCVAADSVRAGSGLGARGLAKATGRRRVRLPLLATLEVLRAACFAACSVLPGARRSVLGAGCGLGPRVLRAASQRAQSARSVHAGSTLGVVLLAEQLNLLGESGLVGASKCRHETVDTVLQ</sequence>
<dbReference type="EMBL" id="BNJQ01000001">
    <property type="protein sequence ID" value="GHP01433.1"/>
    <property type="molecule type" value="Genomic_DNA"/>
</dbReference>
<evidence type="ECO:0000313" key="1">
    <source>
        <dbReference type="EMBL" id="GHP01433.1"/>
    </source>
</evidence>
<organism evidence="1 2">
    <name type="scientific">Pycnococcus provasolii</name>
    <dbReference type="NCBI Taxonomy" id="41880"/>
    <lineage>
        <taxon>Eukaryota</taxon>
        <taxon>Viridiplantae</taxon>
        <taxon>Chlorophyta</taxon>
        <taxon>Pseudoscourfieldiophyceae</taxon>
        <taxon>Pseudoscourfieldiales</taxon>
        <taxon>Pycnococcaceae</taxon>
        <taxon>Pycnococcus</taxon>
    </lineage>
</organism>
<comment type="caution">
    <text evidence="1">The sequence shown here is derived from an EMBL/GenBank/DDBJ whole genome shotgun (WGS) entry which is preliminary data.</text>
</comment>
<accession>A0A830H595</accession>
<dbReference type="Proteomes" id="UP000660262">
    <property type="component" value="Unassembled WGS sequence"/>
</dbReference>
<protein>
    <submittedName>
        <fullName evidence="1">Uncharacterized protein</fullName>
    </submittedName>
</protein>
<keyword evidence="2" id="KW-1185">Reference proteome</keyword>
<name>A0A830H595_9CHLO</name>
<proteinExistence type="predicted"/>
<reference evidence="1" key="1">
    <citation type="submission" date="2020-10" db="EMBL/GenBank/DDBJ databases">
        <title>Unveiling of a novel bifunctional photoreceptor, Dualchrome1, isolated from a cosmopolitan green alga.</title>
        <authorList>
            <person name="Suzuki S."/>
            <person name="Kawachi M."/>
        </authorList>
    </citation>
    <scope>NUCLEOTIDE SEQUENCE</scope>
    <source>
        <strain evidence="1">NIES 2893</strain>
    </source>
</reference>
<dbReference type="AlphaFoldDB" id="A0A830H595"/>
<evidence type="ECO:0000313" key="2">
    <source>
        <dbReference type="Proteomes" id="UP000660262"/>
    </source>
</evidence>
<gene>
    <name evidence="1" type="ORF">PPROV_000018900</name>
</gene>